<dbReference type="GO" id="GO:0033149">
    <property type="term" value="F:FFAT motif binding"/>
    <property type="evidence" value="ECO:0007669"/>
    <property type="project" value="TreeGrafter"/>
</dbReference>
<feature type="domain" description="MSP" evidence="7">
    <location>
        <begin position="1"/>
        <end position="120"/>
    </location>
</feature>
<comment type="subcellular location">
    <subcellularLocation>
        <location evidence="1">Membrane</location>
        <topology evidence="1">Single-pass type IV membrane protein</topology>
    </subcellularLocation>
</comment>
<dbReference type="GO" id="GO:0005886">
    <property type="term" value="C:plasma membrane"/>
    <property type="evidence" value="ECO:0007669"/>
    <property type="project" value="TreeGrafter"/>
</dbReference>
<keyword evidence="4 6" id="KW-1133">Transmembrane helix</keyword>
<dbReference type="Proteomes" id="UP001652628">
    <property type="component" value="Chromosome 2L"/>
</dbReference>
<gene>
    <name evidence="9" type="primary">LOC108012956</name>
</gene>
<protein>
    <submittedName>
        <fullName evidence="9">Vesicle-associated membrane protein-associated protein A</fullName>
    </submittedName>
</protein>
<dbReference type="PROSITE" id="PS50202">
    <property type="entry name" value="MSP"/>
    <property type="match status" value="1"/>
</dbReference>
<evidence type="ECO:0000256" key="2">
    <source>
        <dbReference type="ARBA" id="ARBA00008932"/>
    </source>
</evidence>
<keyword evidence="5 6" id="KW-0472">Membrane</keyword>
<evidence type="ECO:0000256" key="3">
    <source>
        <dbReference type="ARBA" id="ARBA00022692"/>
    </source>
</evidence>
<dbReference type="InterPro" id="IPR016763">
    <property type="entry name" value="VAP"/>
</dbReference>
<dbReference type="AlphaFoldDB" id="A0AB39ZHJ6"/>
<evidence type="ECO:0000313" key="9">
    <source>
        <dbReference type="RefSeq" id="XP_016933991.3"/>
    </source>
</evidence>
<evidence type="ECO:0000256" key="4">
    <source>
        <dbReference type="ARBA" id="ARBA00022989"/>
    </source>
</evidence>
<evidence type="ECO:0000259" key="7">
    <source>
        <dbReference type="PROSITE" id="PS50202"/>
    </source>
</evidence>
<dbReference type="PANTHER" id="PTHR10809">
    <property type="entry name" value="VESICLE-ASSOCIATED MEMBRANE PROTEIN-ASSOCIATED PROTEIN"/>
    <property type="match status" value="1"/>
</dbReference>
<evidence type="ECO:0000313" key="8">
    <source>
        <dbReference type="Proteomes" id="UP001652628"/>
    </source>
</evidence>
<dbReference type="GO" id="GO:0061817">
    <property type="term" value="P:endoplasmic reticulum-plasma membrane tethering"/>
    <property type="evidence" value="ECO:0007669"/>
    <property type="project" value="TreeGrafter"/>
</dbReference>
<evidence type="ECO:0000256" key="6">
    <source>
        <dbReference type="SAM" id="Phobius"/>
    </source>
</evidence>
<keyword evidence="8" id="KW-1185">Reference proteome</keyword>
<keyword evidence="3 6" id="KW-0812">Transmembrane</keyword>
<evidence type="ECO:0000256" key="1">
    <source>
        <dbReference type="ARBA" id="ARBA00004211"/>
    </source>
</evidence>
<dbReference type="SUPFAM" id="SSF49354">
    <property type="entry name" value="PapD-like"/>
    <property type="match status" value="1"/>
</dbReference>
<dbReference type="InterPro" id="IPR000535">
    <property type="entry name" value="MSP_dom"/>
</dbReference>
<reference evidence="9" key="1">
    <citation type="submission" date="2025-08" db="UniProtKB">
        <authorList>
            <consortium name="RefSeq"/>
        </authorList>
    </citation>
    <scope>IDENTIFICATION</scope>
</reference>
<sequence>MLCVSPQVLTFYAPYDRSQRRIVTLLNPTNRQVLFKIKSKVWRHYTVIPNTGKIEPYTFIEVSISLKDLDFHEDLDYNHLFSIHFMYAPRHHLNGQTIQSIFREASRSSISTKSLAVHLEAKPLSLANSSLDSLSSKVKINMEGGLQLRALCPECPKMLAPQEQKKTKRNGLISKLVIIGSLVAVVFTAYMQRVQMYDMLIDNFNSEKEFI</sequence>
<dbReference type="InterPro" id="IPR008962">
    <property type="entry name" value="PapD-like_sf"/>
</dbReference>
<accession>A0AB39ZHJ6</accession>
<dbReference type="InterPro" id="IPR013783">
    <property type="entry name" value="Ig-like_fold"/>
</dbReference>
<dbReference type="GeneID" id="108012956"/>
<organism evidence="8 9">
    <name type="scientific">Drosophila suzukii</name>
    <name type="common">Spotted-wing drosophila fruit fly</name>
    <dbReference type="NCBI Taxonomy" id="28584"/>
    <lineage>
        <taxon>Eukaryota</taxon>
        <taxon>Metazoa</taxon>
        <taxon>Ecdysozoa</taxon>
        <taxon>Arthropoda</taxon>
        <taxon>Hexapoda</taxon>
        <taxon>Insecta</taxon>
        <taxon>Pterygota</taxon>
        <taxon>Neoptera</taxon>
        <taxon>Endopterygota</taxon>
        <taxon>Diptera</taxon>
        <taxon>Brachycera</taxon>
        <taxon>Muscomorpha</taxon>
        <taxon>Ephydroidea</taxon>
        <taxon>Drosophilidae</taxon>
        <taxon>Drosophila</taxon>
        <taxon>Sophophora</taxon>
    </lineage>
</organism>
<dbReference type="Pfam" id="PF00635">
    <property type="entry name" value="Motile_Sperm"/>
    <property type="match status" value="1"/>
</dbReference>
<comment type="similarity">
    <text evidence="2">Belongs to the VAMP-associated protein (VAP) (TC 9.B.17) family.</text>
</comment>
<dbReference type="PANTHER" id="PTHR10809:SF6">
    <property type="entry name" value="AT11025P-RELATED"/>
    <property type="match status" value="1"/>
</dbReference>
<dbReference type="RefSeq" id="XP_016933991.3">
    <property type="nucleotide sequence ID" value="XM_017078502.3"/>
</dbReference>
<evidence type="ECO:0000256" key="5">
    <source>
        <dbReference type="ARBA" id="ARBA00023136"/>
    </source>
</evidence>
<dbReference type="Gene3D" id="2.60.40.10">
    <property type="entry name" value="Immunoglobulins"/>
    <property type="match status" value="1"/>
</dbReference>
<name>A0AB39ZHJ6_DROSZ</name>
<dbReference type="GO" id="GO:0005789">
    <property type="term" value="C:endoplasmic reticulum membrane"/>
    <property type="evidence" value="ECO:0007669"/>
    <property type="project" value="InterPro"/>
</dbReference>
<dbReference type="GO" id="GO:0090158">
    <property type="term" value="P:endoplasmic reticulum membrane organization"/>
    <property type="evidence" value="ECO:0007669"/>
    <property type="project" value="TreeGrafter"/>
</dbReference>
<feature type="transmembrane region" description="Helical" evidence="6">
    <location>
        <begin position="172"/>
        <end position="191"/>
    </location>
</feature>
<proteinExistence type="inferred from homology"/>